<dbReference type="PROSITE" id="PS00078">
    <property type="entry name" value="COX2"/>
    <property type="match status" value="1"/>
</dbReference>
<keyword evidence="3" id="KW-0186">Copper</keyword>
<dbReference type="PANTHER" id="PTHR42838:SF2">
    <property type="entry name" value="NITROUS-OXIDE REDUCTASE"/>
    <property type="match status" value="1"/>
</dbReference>
<dbReference type="InterPro" id="IPR028096">
    <property type="entry name" value="EfeO_Cupredoxin"/>
</dbReference>
<keyword evidence="4" id="KW-0472">Membrane</keyword>
<dbReference type="OrthoDB" id="3372at2157"/>
<evidence type="ECO:0000256" key="1">
    <source>
        <dbReference type="ARBA" id="ARBA00004196"/>
    </source>
</evidence>
<dbReference type="InterPro" id="IPR051403">
    <property type="entry name" value="NosZ/Cyto_c_oxidase_sub2"/>
</dbReference>
<evidence type="ECO:0000256" key="2">
    <source>
        <dbReference type="ARBA" id="ARBA00022723"/>
    </source>
</evidence>
<evidence type="ECO:0000313" key="7">
    <source>
        <dbReference type="Proteomes" id="UP000027153"/>
    </source>
</evidence>
<keyword evidence="6" id="KW-0560">Oxidoreductase</keyword>
<organism evidence="6 7">
    <name type="scientific">Candidatus Methanoperedens nitratireducens</name>
    <dbReference type="NCBI Taxonomy" id="1392998"/>
    <lineage>
        <taxon>Archaea</taxon>
        <taxon>Methanobacteriati</taxon>
        <taxon>Methanobacteriota</taxon>
        <taxon>Stenosarchaea group</taxon>
        <taxon>Methanomicrobia</taxon>
        <taxon>Methanosarcinales</taxon>
        <taxon>ANME-2 cluster</taxon>
        <taxon>Candidatus Methanoperedentaceae</taxon>
        <taxon>Candidatus Methanoperedens</taxon>
    </lineage>
</organism>
<proteinExistence type="predicted"/>
<name>A0A062V140_9EURY</name>
<dbReference type="RefSeq" id="WP_052369013.1">
    <property type="nucleotide sequence ID" value="NZ_JMIY01000009.1"/>
</dbReference>
<evidence type="ECO:0000259" key="5">
    <source>
        <dbReference type="PROSITE" id="PS50857"/>
    </source>
</evidence>
<keyword evidence="4" id="KW-1133">Transmembrane helix</keyword>
<feature type="domain" description="Cytochrome oxidase subunit II copper A binding" evidence="5">
    <location>
        <begin position="29"/>
        <end position="133"/>
    </location>
</feature>
<comment type="caution">
    <text evidence="6">The sequence shown here is derived from an EMBL/GenBank/DDBJ whole genome shotgun (WGS) entry which is preliminary data.</text>
</comment>
<dbReference type="PROSITE" id="PS50857">
    <property type="entry name" value="COX2_CUA"/>
    <property type="match status" value="1"/>
</dbReference>
<keyword evidence="4" id="KW-0812">Transmembrane</keyword>
<evidence type="ECO:0000256" key="4">
    <source>
        <dbReference type="SAM" id="Phobius"/>
    </source>
</evidence>
<dbReference type="SUPFAM" id="SSF49503">
    <property type="entry name" value="Cupredoxins"/>
    <property type="match status" value="1"/>
</dbReference>
<dbReference type="Pfam" id="PF13473">
    <property type="entry name" value="Cupredoxin_1"/>
    <property type="match status" value="1"/>
</dbReference>
<dbReference type="GO" id="GO:0016491">
    <property type="term" value="F:oxidoreductase activity"/>
    <property type="evidence" value="ECO:0007669"/>
    <property type="project" value="UniProtKB-KW"/>
</dbReference>
<dbReference type="Proteomes" id="UP000027153">
    <property type="component" value="Unassembled WGS sequence"/>
</dbReference>
<dbReference type="AlphaFoldDB" id="A0A062V140"/>
<keyword evidence="2" id="KW-0479">Metal-binding</keyword>
<dbReference type="GO" id="GO:0005507">
    <property type="term" value="F:copper ion binding"/>
    <property type="evidence" value="ECO:0007669"/>
    <property type="project" value="InterPro"/>
</dbReference>
<dbReference type="InterPro" id="IPR008972">
    <property type="entry name" value="Cupredoxin"/>
</dbReference>
<keyword evidence="7" id="KW-1185">Reference proteome</keyword>
<reference evidence="6 7" key="1">
    <citation type="journal article" date="2013" name="Nature">
        <title>Anaerobic oxidation of methane coupled to nitrate reduction in a novel archaeal lineage.</title>
        <authorList>
            <person name="Haroon M.F."/>
            <person name="Hu S."/>
            <person name="Shi Y."/>
            <person name="Imelfort M."/>
            <person name="Keller J."/>
            <person name="Hugenholtz P."/>
            <person name="Yuan Z."/>
            <person name="Tyson G.W."/>
        </authorList>
    </citation>
    <scope>NUCLEOTIDE SEQUENCE [LARGE SCALE GENOMIC DNA]</scope>
    <source>
        <strain evidence="6 7">ANME-2d</strain>
    </source>
</reference>
<gene>
    <name evidence="6" type="ORF">ANME2D_03464</name>
</gene>
<comment type="subcellular location">
    <subcellularLocation>
        <location evidence="1">Cell envelope</location>
    </subcellularLocation>
</comment>
<feature type="transmembrane region" description="Helical" evidence="4">
    <location>
        <begin position="123"/>
        <end position="143"/>
    </location>
</feature>
<dbReference type="GO" id="GO:0004129">
    <property type="term" value="F:cytochrome-c oxidase activity"/>
    <property type="evidence" value="ECO:0007669"/>
    <property type="project" value="InterPro"/>
</dbReference>
<dbReference type="InterPro" id="IPR001505">
    <property type="entry name" value="Copper_CuA"/>
</dbReference>
<dbReference type="PANTHER" id="PTHR42838">
    <property type="entry name" value="CYTOCHROME C OXIDASE SUBUNIT II"/>
    <property type="match status" value="1"/>
</dbReference>
<dbReference type="GO" id="GO:0016020">
    <property type="term" value="C:membrane"/>
    <property type="evidence" value="ECO:0007669"/>
    <property type="project" value="InterPro"/>
</dbReference>
<sequence length="149" mass="16744">MKKDKLLMGILVFIMLAGLPLMLAQSEEPKEYVIPIEAKQFSYTPNIIEVNKGDRVTIRFISTDVHHGLYIDGYELETNARPGQDGSITFVADETGKFAMRCSVTCGSFHPYMIGYLKVKPDYRLFGSIWLALGILIGSVILVSRRQKP</sequence>
<dbReference type="EC" id="1.9.3.1" evidence="6"/>
<dbReference type="Gene3D" id="2.60.40.420">
    <property type="entry name" value="Cupredoxins - blue copper proteins"/>
    <property type="match status" value="1"/>
</dbReference>
<evidence type="ECO:0000313" key="6">
    <source>
        <dbReference type="EMBL" id="KCZ70348.1"/>
    </source>
</evidence>
<dbReference type="EMBL" id="JMIY01000009">
    <property type="protein sequence ID" value="KCZ70348.1"/>
    <property type="molecule type" value="Genomic_DNA"/>
</dbReference>
<accession>A0A062V140</accession>
<evidence type="ECO:0000256" key="3">
    <source>
        <dbReference type="ARBA" id="ARBA00023008"/>
    </source>
</evidence>
<protein>
    <submittedName>
        <fullName evidence="6">Nitrous-oxide reductase</fullName>
        <ecNumber evidence="6">1.9.3.1</ecNumber>
    </submittedName>
</protein>
<dbReference type="InterPro" id="IPR002429">
    <property type="entry name" value="CcO_II-like_C"/>
</dbReference>